<proteinExistence type="predicted"/>
<dbReference type="Proteomes" id="UP001642487">
    <property type="component" value="Chromosome 1"/>
</dbReference>
<gene>
    <name evidence="1" type="ORF">CITCOLO1_LOCUS987</name>
</gene>
<accession>A0ABP0XRL6</accession>
<reference evidence="1 2" key="1">
    <citation type="submission" date="2024-03" db="EMBL/GenBank/DDBJ databases">
        <authorList>
            <person name="Gkanogiannis A."/>
            <person name="Becerra Lopez-Lavalle L."/>
        </authorList>
    </citation>
    <scope>NUCLEOTIDE SEQUENCE [LARGE SCALE GENOMIC DNA]</scope>
</reference>
<dbReference type="PANTHER" id="PTHR24128:SF24">
    <property type="entry name" value="ANKYRIN REPEAT PROTEIN"/>
    <property type="match status" value="1"/>
</dbReference>
<keyword evidence="2" id="KW-1185">Reference proteome</keyword>
<sequence>MNERLKAAPSSGAIKSLYSIIGDDAYVLDRIDEKPSLAKKLNPKGRSPIRLAMKNNQTEIVFRLAEVDRDLESALHIAVKKDKVEALKILLKWTKQASMKSILNWSDDKGNNNHASCSS</sequence>
<dbReference type="InterPro" id="IPR002110">
    <property type="entry name" value="Ankyrin_rpt"/>
</dbReference>
<dbReference type="EMBL" id="OZ021735">
    <property type="protein sequence ID" value="CAK9309413.1"/>
    <property type="molecule type" value="Genomic_DNA"/>
</dbReference>
<dbReference type="SUPFAM" id="SSF48403">
    <property type="entry name" value="Ankyrin repeat"/>
    <property type="match status" value="1"/>
</dbReference>
<name>A0ABP0XRL6_9ROSI</name>
<dbReference type="Gene3D" id="1.25.40.20">
    <property type="entry name" value="Ankyrin repeat-containing domain"/>
    <property type="match status" value="1"/>
</dbReference>
<organism evidence="1 2">
    <name type="scientific">Citrullus colocynthis</name>
    <name type="common">colocynth</name>
    <dbReference type="NCBI Taxonomy" id="252529"/>
    <lineage>
        <taxon>Eukaryota</taxon>
        <taxon>Viridiplantae</taxon>
        <taxon>Streptophyta</taxon>
        <taxon>Embryophyta</taxon>
        <taxon>Tracheophyta</taxon>
        <taxon>Spermatophyta</taxon>
        <taxon>Magnoliopsida</taxon>
        <taxon>eudicotyledons</taxon>
        <taxon>Gunneridae</taxon>
        <taxon>Pentapetalae</taxon>
        <taxon>rosids</taxon>
        <taxon>fabids</taxon>
        <taxon>Cucurbitales</taxon>
        <taxon>Cucurbitaceae</taxon>
        <taxon>Benincaseae</taxon>
        <taxon>Citrullus</taxon>
    </lineage>
</organism>
<evidence type="ECO:0008006" key="3">
    <source>
        <dbReference type="Google" id="ProtNLM"/>
    </source>
</evidence>
<evidence type="ECO:0000313" key="2">
    <source>
        <dbReference type="Proteomes" id="UP001642487"/>
    </source>
</evidence>
<dbReference type="InterPro" id="IPR036770">
    <property type="entry name" value="Ankyrin_rpt-contain_sf"/>
</dbReference>
<evidence type="ECO:0000313" key="1">
    <source>
        <dbReference type="EMBL" id="CAK9309413.1"/>
    </source>
</evidence>
<dbReference type="PANTHER" id="PTHR24128">
    <property type="entry name" value="HOMEOBOX PROTEIN WARIAI"/>
    <property type="match status" value="1"/>
</dbReference>
<protein>
    <recommendedName>
        <fullName evidence="3">Ankyrin repeat protein</fullName>
    </recommendedName>
</protein>
<dbReference type="Pfam" id="PF12796">
    <property type="entry name" value="Ank_2"/>
    <property type="match status" value="1"/>
</dbReference>